<protein>
    <submittedName>
        <fullName evidence="3">Class A beta-lactamase-related serine hydrolase</fullName>
    </submittedName>
    <submittedName>
        <fullName evidence="2">CubicO group peptidase (Beta-lactamase class C family)</fullName>
    </submittedName>
</protein>
<dbReference type="InterPro" id="IPR050491">
    <property type="entry name" value="AmpC-like"/>
</dbReference>
<dbReference type="Proteomes" id="UP000292686">
    <property type="component" value="Unassembled WGS sequence"/>
</dbReference>
<reference evidence="3 4" key="1">
    <citation type="submission" date="2019-01" db="EMBL/GenBank/DDBJ databases">
        <title>Agromyces.</title>
        <authorList>
            <person name="Li J."/>
        </authorList>
    </citation>
    <scope>NUCLEOTIDE SEQUENCE [LARGE SCALE GENOMIC DNA]</scope>
    <source>
        <strain evidence="3 4">DSM 23870</strain>
    </source>
</reference>
<dbReference type="Pfam" id="PF00144">
    <property type="entry name" value="Beta-lactamase"/>
    <property type="match status" value="1"/>
</dbReference>
<accession>A0A4Q2MAJ2</accession>
<dbReference type="Gene3D" id="3.40.710.10">
    <property type="entry name" value="DD-peptidase/beta-lactamase superfamily"/>
    <property type="match status" value="1"/>
</dbReference>
<dbReference type="Proteomes" id="UP000581087">
    <property type="component" value="Unassembled WGS sequence"/>
</dbReference>
<feature type="domain" description="Beta-lactamase-related" evidence="1">
    <location>
        <begin position="61"/>
        <end position="354"/>
    </location>
</feature>
<comment type="caution">
    <text evidence="3">The sequence shown here is derived from an EMBL/GenBank/DDBJ whole genome shotgun (WGS) entry which is preliminary data.</text>
</comment>
<keyword evidence="4" id="KW-1185">Reference proteome</keyword>
<dbReference type="SUPFAM" id="SSF56601">
    <property type="entry name" value="beta-lactamase/transpeptidase-like"/>
    <property type="match status" value="1"/>
</dbReference>
<dbReference type="RefSeq" id="WP_129173888.1">
    <property type="nucleotide sequence ID" value="NZ_JACCBI010000001.1"/>
</dbReference>
<dbReference type="PANTHER" id="PTHR46825">
    <property type="entry name" value="D-ALANYL-D-ALANINE-CARBOXYPEPTIDASE/ENDOPEPTIDASE AMPH"/>
    <property type="match status" value="1"/>
</dbReference>
<reference evidence="2 5" key="2">
    <citation type="submission" date="2020-07" db="EMBL/GenBank/DDBJ databases">
        <title>Sequencing the genomes of 1000 actinobacteria strains.</title>
        <authorList>
            <person name="Klenk H.-P."/>
        </authorList>
    </citation>
    <scope>NUCLEOTIDE SEQUENCE [LARGE SCALE GENOMIC DNA]</scope>
    <source>
        <strain evidence="2 5">DSM 23870</strain>
    </source>
</reference>
<keyword evidence="3" id="KW-0378">Hydrolase</keyword>
<sequence>MTSPLRIGAAALAAGVVLAAGLLSIPPSPSLQSHSSGDAALAASVEHAVHDAGSLDRVSVARVTAEGDIVTAGFGADDDTEYEIGSVTKTFTGNLLQIAIERGEVTIDETLDAFFPRLADTPAGGVTLASLANHTSGLPGLPLELQASALADAILNRNPYRTSVHELIAQTAPQQVSDPGRYVYSNLGMSLLGHALAERAGTTYERLVEERIFVPLGMTHTRIVLENGDLDASDAGAPTTGYSPTGIPQEPWSIAAYAPAGGIRSTLADMTLYVRALLDGTAPGAGAMDRNLDGDGGAEGYAWLILDQEDGSTLTLHNGQTGGFASFLVLDREAGVGSIVLSNTAVQLPDVAVDLITEGIDR</sequence>
<name>A0A4Q2MAJ2_9MICO</name>
<dbReference type="InterPro" id="IPR001466">
    <property type="entry name" value="Beta-lactam-related"/>
</dbReference>
<evidence type="ECO:0000313" key="2">
    <source>
        <dbReference type="EMBL" id="NYD67156.1"/>
    </source>
</evidence>
<evidence type="ECO:0000259" key="1">
    <source>
        <dbReference type="Pfam" id="PF00144"/>
    </source>
</evidence>
<dbReference type="EMBL" id="JACCBI010000001">
    <property type="protein sequence ID" value="NYD67156.1"/>
    <property type="molecule type" value="Genomic_DNA"/>
</dbReference>
<dbReference type="EMBL" id="SDPM01000003">
    <property type="protein sequence ID" value="RXZ87002.1"/>
    <property type="molecule type" value="Genomic_DNA"/>
</dbReference>
<evidence type="ECO:0000313" key="4">
    <source>
        <dbReference type="Proteomes" id="UP000292686"/>
    </source>
</evidence>
<dbReference type="AlphaFoldDB" id="A0A4Q2MAJ2"/>
<gene>
    <name evidence="2" type="ORF">BJ972_001675</name>
    <name evidence="3" type="ORF">ESP50_08065</name>
</gene>
<dbReference type="InterPro" id="IPR012338">
    <property type="entry name" value="Beta-lactam/transpept-like"/>
</dbReference>
<organism evidence="3 4">
    <name type="scientific">Agromyces atrinae</name>
    <dbReference type="NCBI Taxonomy" id="592376"/>
    <lineage>
        <taxon>Bacteria</taxon>
        <taxon>Bacillati</taxon>
        <taxon>Actinomycetota</taxon>
        <taxon>Actinomycetes</taxon>
        <taxon>Micrococcales</taxon>
        <taxon>Microbacteriaceae</taxon>
        <taxon>Agromyces</taxon>
    </lineage>
</organism>
<dbReference type="OrthoDB" id="3171327at2"/>
<proteinExistence type="predicted"/>
<dbReference type="PANTHER" id="PTHR46825:SF8">
    <property type="entry name" value="BETA-LACTAMASE-RELATED"/>
    <property type="match status" value="1"/>
</dbReference>
<dbReference type="GO" id="GO:0016787">
    <property type="term" value="F:hydrolase activity"/>
    <property type="evidence" value="ECO:0007669"/>
    <property type="project" value="UniProtKB-KW"/>
</dbReference>
<evidence type="ECO:0000313" key="5">
    <source>
        <dbReference type="Proteomes" id="UP000581087"/>
    </source>
</evidence>
<evidence type="ECO:0000313" key="3">
    <source>
        <dbReference type="EMBL" id="RXZ87002.1"/>
    </source>
</evidence>